<evidence type="ECO:0000259" key="21">
    <source>
        <dbReference type="Pfam" id="PF00912"/>
    </source>
</evidence>
<feature type="compositionally biased region" description="Polar residues" evidence="18">
    <location>
        <begin position="881"/>
        <end position="891"/>
    </location>
</feature>
<comment type="catalytic activity">
    <reaction evidence="17">
        <text>[GlcNAc-(1-&gt;4)-Mur2Ac(oyl-L-Ala-gamma-D-Glu-L-Lys-D-Ala-D-Ala)](n)-di-trans,octa-cis-undecaprenyl diphosphate + beta-D-GlcNAc-(1-&gt;4)-Mur2Ac(oyl-L-Ala-gamma-D-Glu-L-Lys-D-Ala-D-Ala)-di-trans,octa-cis-undecaprenyl diphosphate = [GlcNAc-(1-&gt;4)-Mur2Ac(oyl-L-Ala-gamma-D-Glu-L-Lys-D-Ala-D-Ala)](n+1)-di-trans,octa-cis-undecaprenyl diphosphate + di-trans,octa-cis-undecaprenyl diphosphate + H(+)</text>
        <dbReference type="Rhea" id="RHEA:23708"/>
        <dbReference type="Rhea" id="RHEA-COMP:9602"/>
        <dbReference type="Rhea" id="RHEA-COMP:9603"/>
        <dbReference type="ChEBI" id="CHEBI:15378"/>
        <dbReference type="ChEBI" id="CHEBI:58405"/>
        <dbReference type="ChEBI" id="CHEBI:60033"/>
        <dbReference type="ChEBI" id="CHEBI:78435"/>
        <dbReference type="EC" id="2.4.99.28"/>
    </reaction>
</comment>
<keyword evidence="6" id="KW-0121">Carboxypeptidase</keyword>
<feature type="compositionally biased region" description="Low complexity" evidence="18">
    <location>
        <begin position="852"/>
        <end position="868"/>
    </location>
</feature>
<evidence type="ECO:0000256" key="7">
    <source>
        <dbReference type="ARBA" id="ARBA00022670"/>
    </source>
</evidence>
<dbReference type="InterPro" id="IPR036950">
    <property type="entry name" value="PBP_transglycosylase"/>
</dbReference>
<evidence type="ECO:0000256" key="10">
    <source>
        <dbReference type="ARBA" id="ARBA00022801"/>
    </source>
</evidence>
<evidence type="ECO:0000256" key="2">
    <source>
        <dbReference type="ARBA" id="ARBA00004752"/>
    </source>
</evidence>
<proteinExistence type="inferred from homology"/>
<keyword evidence="12" id="KW-0573">Peptidoglycan synthesis</keyword>
<keyword evidence="14" id="KW-0511">Multifunctional enzyme</keyword>
<dbReference type="Gene3D" id="3.40.710.10">
    <property type="entry name" value="DD-peptidase/beta-lactamase superfamily"/>
    <property type="match status" value="1"/>
</dbReference>
<dbReference type="SUPFAM" id="SSF53955">
    <property type="entry name" value="Lysozyme-like"/>
    <property type="match status" value="1"/>
</dbReference>
<evidence type="ECO:0000256" key="11">
    <source>
        <dbReference type="ARBA" id="ARBA00022960"/>
    </source>
</evidence>
<evidence type="ECO:0000256" key="4">
    <source>
        <dbReference type="ARBA" id="ARBA00007739"/>
    </source>
</evidence>
<keyword evidence="10" id="KW-0378">Hydrolase</keyword>
<keyword evidence="19" id="KW-0812">Transmembrane</keyword>
<dbReference type="PANTHER" id="PTHR32282">
    <property type="entry name" value="BINDING PROTEIN TRANSPEPTIDASE, PUTATIVE-RELATED"/>
    <property type="match status" value="1"/>
</dbReference>
<keyword evidence="13 19" id="KW-0472">Membrane</keyword>
<evidence type="ECO:0000313" key="22">
    <source>
        <dbReference type="EMBL" id="UXC17297.1"/>
    </source>
</evidence>
<feature type="compositionally biased region" description="Low complexity" evidence="18">
    <location>
        <begin position="773"/>
        <end position="794"/>
    </location>
</feature>
<evidence type="ECO:0000256" key="9">
    <source>
        <dbReference type="ARBA" id="ARBA00022679"/>
    </source>
</evidence>
<evidence type="ECO:0000256" key="15">
    <source>
        <dbReference type="ARBA" id="ARBA00023316"/>
    </source>
</evidence>
<gene>
    <name evidence="22" type="ORF">N4T19_16505</name>
</gene>
<feature type="transmembrane region" description="Helical" evidence="19">
    <location>
        <begin position="39"/>
        <end position="61"/>
    </location>
</feature>
<dbReference type="InterPro" id="IPR023346">
    <property type="entry name" value="Lysozyme-like_dom_sf"/>
</dbReference>
<comment type="similarity">
    <text evidence="4">In the N-terminal section; belongs to the glycosyltransferase 51 family.</text>
</comment>
<dbReference type="InterPro" id="IPR001460">
    <property type="entry name" value="PCN-bd_Tpept"/>
</dbReference>
<dbReference type="EMBL" id="CP104377">
    <property type="protein sequence ID" value="UXC17297.1"/>
    <property type="molecule type" value="Genomic_DNA"/>
</dbReference>
<evidence type="ECO:0000256" key="14">
    <source>
        <dbReference type="ARBA" id="ARBA00023268"/>
    </source>
</evidence>
<dbReference type="Proteomes" id="UP001058290">
    <property type="component" value="Chromosome"/>
</dbReference>
<evidence type="ECO:0000259" key="20">
    <source>
        <dbReference type="Pfam" id="PF00905"/>
    </source>
</evidence>
<evidence type="ECO:0000256" key="3">
    <source>
        <dbReference type="ARBA" id="ARBA00007090"/>
    </source>
</evidence>
<feature type="domain" description="Glycosyl transferase family 51" evidence="21">
    <location>
        <begin position="83"/>
        <end position="258"/>
    </location>
</feature>
<evidence type="ECO:0000256" key="8">
    <source>
        <dbReference type="ARBA" id="ARBA00022676"/>
    </source>
</evidence>
<evidence type="ECO:0000256" key="6">
    <source>
        <dbReference type="ARBA" id="ARBA00022645"/>
    </source>
</evidence>
<reference evidence="22" key="1">
    <citation type="submission" date="2022-09" db="EMBL/GenBank/DDBJ databases">
        <title>Bacterial diversity in gut of crayfish and pufferfish.</title>
        <authorList>
            <person name="Huang Y."/>
        </authorList>
    </citation>
    <scope>NUCLEOTIDE SEQUENCE</scope>
    <source>
        <strain evidence="22">PR12</strain>
    </source>
</reference>
<evidence type="ECO:0000256" key="17">
    <source>
        <dbReference type="ARBA" id="ARBA00049902"/>
    </source>
</evidence>
<evidence type="ECO:0000256" key="16">
    <source>
        <dbReference type="ARBA" id="ARBA00034000"/>
    </source>
</evidence>
<comment type="catalytic activity">
    <reaction evidence="16">
        <text>Preferential cleavage: (Ac)2-L-Lys-D-Ala-|-D-Ala. Also transpeptidation of peptidyl-alanyl moieties that are N-acyl substituents of D-alanine.</text>
        <dbReference type="EC" id="3.4.16.4"/>
    </reaction>
</comment>
<evidence type="ECO:0000256" key="12">
    <source>
        <dbReference type="ARBA" id="ARBA00022984"/>
    </source>
</evidence>
<feature type="domain" description="Penicillin-binding protein transpeptidase" evidence="20">
    <location>
        <begin position="411"/>
        <end position="640"/>
    </location>
</feature>
<dbReference type="PANTHER" id="PTHR32282:SF11">
    <property type="entry name" value="PENICILLIN-BINDING PROTEIN 1B"/>
    <property type="match status" value="1"/>
</dbReference>
<protein>
    <submittedName>
        <fullName evidence="22">Transglycosylase domain-containing protein</fullName>
    </submittedName>
</protein>
<keyword evidence="7" id="KW-0645">Protease</keyword>
<dbReference type="InterPro" id="IPR012338">
    <property type="entry name" value="Beta-lactam/transpept-like"/>
</dbReference>
<dbReference type="Pfam" id="PF00905">
    <property type="entry name" value="Transpeptidase"/>
    <property type="match status" value="1"/>
</dbReference>
<comment type="subcellular location">
    <subcellularLocation>
        <location evidence="1">Cell membrane</location>
    </subcellularLocation>
</comment>
<keyword evidence="19" id="KW-1133">Transmembrane helix</keyword>
<sequence length="900" mass="97274">MAIPLLSGLMNTLRRAAGALPGLARRLRPWLAALSKKQWLLAVAALPVLLLLYVLLLIPLTPSIGDIQKNKVEAPTQLLSADGKVLAQYKRANREWVALKDISPNVINALIATEDHRFYEHGALDWRRTFGSVLHTAMGRPQGGSTITQQLARNMFPEEIGRARSLNRKLKEAVTAYKIESAYTKDEILETYLNTVPFLYNAFGIEMAARTYFDKPAQKLSVLEAATLVGMLKGTSYYNPVQNPERAQQRRNTVLAQMNKHGKLSDQDFETLKKRGIKLDFERQDEAVGMAPHFAQALRKWLIEWADANDYNIYADGLVVQTTIDSRVQQWANQAVVRQGRQLQVTANGLWSNRNQWTAKNPLVQSFVRESAVYRQAVADGQDKDEALQRLLADADFMANLRQDKVRVQVGFMAMDPRNAHVLAWVGSRDFAIDPFDHVSQARRQPGSTFKPFVYGAALQDGALPTDQLMDEAVRIPLGGGQFWRPTDGGPPSDQPMTLADGLAYSKNTITAQVMAKVGPAKVAKLARALGVRDSKLEDVLSLALGTSPVTLQEMVTAYSTLANGGGYRAPVMVTRITDREGKVLAEFEPPAPEVALDSGVTYALIDMMRGVITKGTGRGVARYGVSGDWVGKTGTTQDNADGWFMLAHPDWVGGAWVGFNDSRVQLNDYWGQGAHSALPVVAEVAAASQRAKLVQAQARFEMPAENNTFVQRLRSWMLGFGDNKQPVDPFEQPPAMQELPDRGNPGDAPIIDDPEARPIGQGGAGPRGPSGEGDYPVFQNNPSPAQQPQMPAQRLADPSQPQPGVVVPGASSNPAPSNPAPASASPAPAFPGSASAPQGQPAGNPPPIERGVVVSPVSSGTVGQPVPTADGGMVWRRATPSGTAAPQSGNAGIAASEVN</sequence>
<dbReference type="SUPFAM" id="SSF56601">
    <property type="entry name" value="beta-lactamase/transpeptidase-like"/>
    <property type="match status" value="1"/>
</dbReference>
<feature type="compositionally biased region" description="Low complexity" evidence="18">
    <location>
        <begin position="803"/>
        <end position="843"/>
    </location>
</feature>
<evidence type="ECO:0000256" key="5">
    <source>
        <dbReference type="ARBA" id="ARBA00022475"/>
    </source>
</evidence>
<keyword evidence="9" id="KW-0808">Transferase</keyword>
<comment type="pathway">
    <text evidence="2">Cell wall biogenesis; peptidoglycan biosynthesis.</text>
</comment>
<keyword evidence="11" id="KW-0133">Cell shape</keyword>
<evidence type="ECO:0000256" key="19">
    <source>
        <dbReference type="SAM" id="Phobius"/>
    </source>
</evidence>
<keyword evidence="8" id="KW-0328">Glycosyltransferase</keyword>
<keyword evidence="5" id="KW-1003">Cell membrane</keyword>
<feature type="region of interest" description="Disordered" evidence="18">
    <location>
        <begin position="725"/>
        <end position="900"/>
    </location>
</feature>
<comment type="similarity">
    <text evidence="3">In the C-terminal section; belongs to the transpeptidase family.</text>
</comment>
<evidence type="ECO:0000256" key="18">
    <source>
        <dbReference type="SAM" id="MobiDB-lite"/>
    </source>
</evidence>
<dbReference type="Gene3D" id="1.10.3810.10">
    <property type="entry name" value="Biosynthetic peptidoglycan transglycosylase-like"/>
    <property type="match status" value="1"/>
</dbReference>
<organism evidence="22 23">
    <name type="scientific">Comamonas squillarum</name>
    <dbReference type="NCBI Taxonomy" id="2977320"/>
    <lineage>
        <taxon>Bacteria</taxon>
        <taxon>Pseudomonadati</taxon>
        <taxon>Pseudomonadota</taxon>
        <taxon>Betaproteobacteria</taxon>
        <taxon>Burkholderiales</taxon>
        <taxon>Comamonadaceae</taxon>
        <taxon>Comamonas</taxon>
    </lineage>
</organism>
<evidence type="ECO:0000313" key="23">
    <source>
        <dbReference type="Proteomes" id="UP001058290"/>
    </source>
</evidence>
<dbReference type="InterPro" id="IPR050396">
    <property type="entry name" value="Glycosyltr_51/Transpeptidase"/>
</dbReference>
<keyword evidence="15" id="KW-0961">Cell wall biogenesis/degradation</keyword>
<evidence type="ECO:0000256" key="13">
    <source>
        <dbReference type="ARBA" id="ARBA00023136"/>
    </source>
</evidence>
<accession>A0ABY5ZX12</accession>
<dbReference type="InterPro" id="IPR001264">
    <property type="entry name" value="Glyco_trans_51"/>
</dbReference>
<dbReference type="Pfam" id="PF00912">
    <property type="entry name" value="Transgly"/>
    <property type="match status" value="1"/>
</dbReference>
<feature type="compositionally biased region" description="Gly residues" evidence="18">
    <location>
        <begin position="761"/>
        <end position="772"/>
    </location>
</feature>
<keyword evidence="23" id="KW-1185">Reference proteome</keyword>
<name>A0ABY5ZX12_9BURK</name>
<evidence type="ECO:0000256" key="1">
    <source>
        <dbReference type="ARBA" id="ARBA00004236"/>
    </source>
</evidence>